<dbReference type="InterPro" id="IPR038917">
    <property type="entry name" value="Malonyl_CoA_deC"/>
</dbReference>
<dbReference type="OrthoDB" id="5292736at2"/>
<dbReference type="GO" id="GO:0050080">
    <property type="term" value="F:malonyl-CoA decarboxylase activity"/>
    <property type="evidence" value="ECO:0007669"/>
    <property type="project" value="InterPro"/>
</dbReference>
<name>A0A5Q2QAJ9_9GAMM</name>
<sequence>MSPTISGLLNQISRKARELLESREGTAVERLLQRCHELVSSRGEASGLALASDVFEAYAAFDDTERLEFWLATEAQLGVDRSALLGAIDDYQADPEADPVWVHNASEPRRQELFRRLNSAPDGTVSLIRMRESLRGLALPAATAKRIHSDFVHLFSSWFNKGFLELRQISWQTPADVLEKLIRYESVHEIQGWDDLRRRLAKDRRCFGYFHPAMPDEPLIFVEVALVKGMSGAIEPLLSAGEIDPEDADTAVFYSINNCQAGLAQVSFGNFLIKQVVEVMRHTTPQIKTFVTLSPIPGLKRWVDSDPERCARQQAGDEPFVGLCIEYLTSFERGRLIDPVARFHLGNGARLERINLSADSSEAGQSRSFGAMVNYLYEADTIVKNHEALMARGEVAVSPKLKSHRRAPVAALRTKT</sequence>
<dbReference type="Proteomes" id="UP000388235">
    <property type="component" value="Chromosome"/>
</dbReference>
<feature type="domain" description="Malonyl-CoA decarboxylase C-terminal" evidence="1">
    <location>
        <begin position="162"/>
        <end position="306"/>
    </location>
</feature>
<protein>
    <submittedName>
        <fullName evidence="3">Decarboxylase</fullName>
    </submittedName>
</protein>
<dbReference type="EMBL" id="CP045871">
    <property type="protein sequence ID" value="QGG79252.1"/>
    <property type="molecule type" value="Genomic_DNA"/>
</dbReference>
<dbReference type="Gene3D" id="1.20.140.90">
    <property type="entry name" value="Malonyl-CoA decarboxylase, oligemerization domain"/>
    <property type="match status" value="1"/>
</dbReference>
<reference evidence="3 4" key="1">
    <citation type="submission" date="2019-11" db="EMBL/GenBank/DDBJ databases">
        <authorList>
            <person name="Khan S.A."/>
            <person name="Jeon C.O."/>
            <person name="Chun B.H."/>
        </authorList>
    </citation>
    <scope>NUCLEOTIDE SEQUENCE [LARGE SCALE GENOMIC DNA]</scope>
    <source>
        <strain evidence="3 4">IMCC 1097</strain>
    </source>
</reference>
<dbReference type="Pfam" id="PF05292">
    <property type="entry name" value="MCD"/>
    <property type="match status" value="2"/>
</dbReference>
<dbReference type="PANTHER" id="PTHR28641">
    <property type="match status" value="1"/>
</dbReference>
<keyword evidence="4" id="KW-1185">Reference proteome</keyword>
<organism evidence="3 4">
    <name type="scientific">Litorivicinus lipolyticus</name>
    <dbReference type="NCBI Taxonomy" id="418701"/>
    <lineage>
        <taxon>Bacteria</taxon>
        <taxon>Pseudomonadati</taxon>
        <taxon>Pseudomonadota</taxon>
        <taxon>Gammaproteobacteria</taxon>
        <taxon>Oceanospirillales</taxon>
        <taxon>Litorivicinaceae</taxon>
        <taxon>Litorivicinus</taxon>
    </lineage>
</organism>
<evidence type="ECO:0000259" key="1">
    <source>
        <dbReference type="Pfam" id="PF05292"/>
    </source>
</evidence>
<dbReference type="InterPro" id="IPR007956">
    <property type="entry name" value="Malonyl_CoA_deC_C"/>
</dbReference>
<feature type="domain" description="Malonyl-CoA decarboxylase C-terminal" evidence="1">
    <location>
        <begin position="317"/>
        <end position="378"/>
    </location>
</feature>
<dbReference type="InterPro" id="IPR038351">
    <property type="entry name" value="MCD_N_sf"/>
</dbReference>
<evidence type="ECO:0000259" key="2">
    <source>
        <dbReference type="Pfam" id="PF17408"/>
    </source>
</evidence>
<dbReference type="PANTHER" id="PTHR28641:SF1">
    <property type="entry name" value="MALONYL-COA DECARBOXYLASE, MITOCHONDRIAL"/>
    <property type="match status" value="1"/>
</dbReference>
<dbReference type="GO" id="GO:0006633">
    <property type="term" value="P:fatty acid biosynthetic process"/>
    <property type="evidence" value="ECO:0007669"/>
    <property type="project" value="InterPro"/>
</dbReference>
<dbReference type="Pfam" id="PF17408">
    <property type="entry name" value="MCD_N"/>
    <property type="match status" value="1"/>
</dbReference>
<proteinExistence type="predicted"/>
<gene>
    <name evidence="3" type="ORF">GH975_01210</name>
</gene>
<dbReference type="Gene3D" id="3.40.630.150">
    <property type="entry name" value="Malonyl-CoA decarboxylase, catalytic domain"/>
    <property type="match status" value="1"/>
</dbReference>
<evidence type="ECO:0000313" key="3">
    <source>
        <dbReference type="EMBL" id="QGG79252.1"/>
    </source>
</evidence>
<feature type="domain" description="Malonyl-CoA decarboxylase N-terminal" evidence="2">
    <location>
        <begin position="78"/>
        <end position="159"/>
    </location>
</feature>
<dbReference type="AlphaFoldDB" id="A0A5Q2QAJ9"/>
<accession>A0A5Q2QAJ9</accession>
<dbReference type="InterPro" id="IPR042303">
    <property type="entry name" value="Malonyl_CoA_deC_C_sf"/>
</dbReference>
<dbReference type="InterPro" id="IPR035372">
    <property type="entry name" value="MCD_N"/>
</dbReference>
<dbReference type="RefSeq" id="WP_153712756.1">
    <property type="nucleotide sequence ID" value="NZ_CP045871.1"/>
</dbReference>
<dbReference type="KEGG" id="llp:GH975_01210"/>
<evidence type="ECO:0000313" key="4">
    <source>
        <dbReference type="Proteomes" id="UP000388235"/>
    </source>
</evidence>